<evidence type="ECO:0000313" key="7">
    <source>
        <dbReference type="Proteomes" id="UP001372834"/>
    </source>
</evidence>
<feature type="domain" description="FLYWCH-type" evidence="5">
    <location>
        <begin position="32"/>
        <end position="91"/>
    </location>
</feature>
<comment type="caution">
    <text evidence="6">The sequence shown here is derived from an EMBL/GenBank/DDBJ whole genome shotgun (WGS) entry which is preliminary data.</text>
</comment>
<dbReference type="GO" id="GO:0008270">
    <property type="term" value="F:zinc ion binding"/>
    <property type="evidence" value="ECO:0007669"/>
    <property type="project" value="UniProtKB-KW"/>
</dbReference>
<keyword evidence="2" id="KW-0863">Zinc-finger</keyword>
<accession>A0AAN8S307</accession>
<evidence type="ECO:0000256" key="1">
    <source>
        <dbReference type="ARBA" id="ARBA00022723"/>
    </source>
</evidence>
<dbReference type="AlphaFoldDB" id="A0AAN8S307"/>
<dbReference type="Proteomes" id="UP001372834">
    <property type="component" value="Unassembled WGS sequence"/>
</dbReference>
<dbReference type="EMBL" id="JAWJWE010000036">
    <property type="protein sequence ID" value="KAK6629315.1"/>
    <property type="molecule type" value="Genomic_DNA"/>
</dbReference>
<keyword evidence="1" id="KW-0479">Metal-binding</keyword>
<feature type="chain" id="PRO_5042893082" description="FLYWCH-type domain-containing protein" evidence="4">
    <location>
        <begin position="18"/>
        <end position="96"/>
    </location>
</feature>
<evidence type="ECO:0000256" key="3">
    <source>
        <dbReference type="ARBA" id="ARBA00022833"/>
    </source>
</evidence>
<name>A0AAN8S307_POLSC</name>
<gene>
    <name evidence="6" type="ORF">RUM43_003132</name>
</gene>
<dbReference type="Pfam" id="PF04500">
    <property type="entry name" value="FLYWCH"/>
    <property type="match status" value="1"/>
</dbReference>
<dbReference type="Gene3D" id="2.20.25.240">
    <property type="match status" value="1"/>
</dbReference>
<evidence type="ECO:0000259" key="5">
    <source>
        <dbReference type="Pfam" id="PF04500"/>
    </source>
</evidence>
<dbReference type="InterPro" id="IPR007588">
    <property type="entry name" value="Znf_FLYWCH"/>
</dbReference>
<evidence type="ECO:0000256" key="2">
    <source>
        <dbReference type="ARBA" id="ARBA00022771"/>
    </source>
</evidence>
<feature type="signal peptide" evidence="4">
    <location>
        <begin position="1"/>
        <end position="17"/>
    </location>
</feature>
<evidence type="ECO:0000256" key="4">
    <source>
        <dbReference type="SAM" id="SignalP"/>
    </source>
</evidence>
<evidence type="ECO:0000313" key="6">
    <source>
        <dbReference type="EMBL" id="KAK6629315.1"/>
    </source>
</evidence>
<organism evidence="6 7">
    <name type="scientific">Polyplax serrata</name>
    <name type="common">Common mouse louse</name>
    <dbReference type="NCBI Taxonomy" id="468196"/>
    <lineage>
        <taxon>Eukaryota</taxon>
        <taxon>Metazoa</taxon>
        <taxon>Ecdysozoa</taxon>
        <taxon>Arthropoda</taxon>
        <taxon>Hexapoda</taxon>
        <taxon>Insecta</taxon>
        <taxon>Pterygota</taxon>
        <taxon>Neoptera</taxon>
        <taxon>Paraneoptera</taxon>
        <taxon>Psocodea</taxon>
        <taxon>Troctomorpha</taxon>
        <taxon>Phthiraptera</taxon>
        <taxon>Anoplura</taxon>
        <taxon>Polyplacidae</taxon>
        <taxon>Polyplax</taxon>
    </lineage>
</organism>
<proteinExistence type="predicted"/>
<keyword evidence="3" id="KW-0862">Zinc</keyword>
<sequence>MAPLHFWGLVWVGFSCGDRSKNEIDKSCYEIVRSKKGTFVIHYNGHRYGHVRNPKYPRKYWVCTSYQSSQCRARAVMMENGNLLLKECHSHLPKWC</sequence>
<keyword evidence="4" id="KW-0732">Signal</keyword>
<reference evidence="6 7" key="1">
    <citation type="submission" date="2023-10" db="EMBL/GenBank/DDBJ databases">
        <title>Genomes of two closely related lineages of the louse Polyplax serrata with different host specificities.</title>
        <authorList>
            <person name="Martinu J."/>
            <person name="Tarabai H."/>
            <person name="Stefka J."/>
            <person name="Hypsa V."/>
        </authorList>
    </citation>
    <scope>NUCLEOTIDE SEQUENCE [LARGE SCALE GENOMIC DNA]</scope>
    <source>
        <strain evidence="6">HR10_N</strain>
    </source>
</reference>
<protein>
    <recommendedName>
        <fullName evidence="5">FLYWCH-type domain-containing protein</fullName>
    </recommendedName>
</protein>